<dbReference type="RefSeq" id="XP_033652854.1">
    <property type="nucleotide sequence ID" value="XM_033801628.1"/>
</dbReference>
<feature type="region of interest" description="Disordered" evidence="1">
    <location>
        <begin position="1"/>
        <end position="24"/>
    </location>
</feature>
<dbReference type="AlphaFoldDB" id="A0A6A6JGB8"/>
<keyword evidence="3" id="KW-1185">Reference proteome</keyword>
<dbReference type="OrthoDB" id="3788499at2759"/>
<evidence type="ECO:0000256" key="1">
    <source>
        <dbReference type="SAM" id="MobiDB-lite"/>
    </source>
</evidence>
<feature type="compositionally biased region" description="Polar residues" evidence="1">
    <location>
        <begin position="1"/>
        <end position="10"/>
    </location>
</feature>
<reference evidence="2" key="1">
    <citation type="journal article" date="2020" name="Stud. Mycol.">
        <title>101 Dothideomycetes genomes: a test case for predicting lifestyles and emergence of pathogens.</title>
        <authorList>
            <person name="Haridas S."/>
            <person name="Albert R."/>
            <person name="Binder M."/>
            <person name="Bloem J."/>
            <person name="Labutti K."/>
            <person name="Salamov A."/>
            <person name="Andreopoulos B."/>
            <person name="Baker S."/>
            <person name="Barry K."/>
            <person name="Bills G."/>
            <person name="Bluhm B."/>
            <person name="Cannon C."/>
            <person name="Castanera R."/>
            <person name="Culley D."/>
            <person name="Daum C."/>
            <person name="Ezra D."/>
            <person name="Gonzalez J."/>
            <person name="Henrissat B."/>
            <person name="Kuo A."/>
            <person name="Liang C."/>
            <person name="Lipzen A."/>
            <person name="Lutzoni F."/>
            <person name="Magnuson J."/>
            <person name="Mondo S."/>
            <person name="Nolan M."/>
            <person name="Ohm R."/>
            <person name="Pangilinan J."/>
            <person name="Park H.-J."/>
            <person name="Ramirez L."/>
            <person name="Alfaro M."/>
            <person name="Sun H."/>
            <person name="Tritt A."/>
            <person name="Yoshinaga Y."/>
            <person name="Zwiers L.-H."/>
            <person name="Turgeon B."/>
            <person name="Goodwin S."/>
            <person name="Spatafora J."/>
            <person name="Crous P."/>
            <person name="Grigoriev I."/>
        </authorList>
    </citation>
    <scope>NUCLEOTIDE SEQUENCE</scope>
    <source>
        <strain evidence="2">CBS 379.55</strain>
    </source>
</reference>
<feature type="region of interest" description="Disordered" evidence="1">
    <location>
        <begin position="280"/>
        <end position="299"/>
    </location>
</feature>
<dbReference type="Proteomes" id="UP000800097">
    <property type="component" value="Unassembled WGS sequence"/>
</dbReference>
<evidence type="ECO:0000313" key="2">
    <source>
        <dbReference type="EMBL" id="KAF2275315.1"/>
    </source>
</evidence>
<organism evidence="2 3">
    <name type="scientific">Westerdykella ornata</name>
    <dbReference type="NCBI Taxonomy" id="318751"/>
    <lineage>
        <taxon>Eukaryota</taxon>
        <taxon>Fungi</taxon>
        <taxon>Dikarya</taxon>
        <taxon>Ascomycota</taxon>
        <taxon>Pezizomycotina</taxon>
        <taxon>Dothideomycetes</taxon>
        <taxon>Pleosporomycetidae</taxon>
        <taxon>Pleosporales</taxon>
        <taxon>Sporormiaceae</taxon>
        <taxon>Westerdykella</taxon>
    </lineage>
</organism>
<protein>
    <submittedName>
        <fullName evidence="2">Uncharacterized protein</fullName>
    </submittedName>
</protein>
<gene>
    <name evidence="2" type="ORF">EI97DRAFT_467910</name>
</gene>
<evidence type="ECO:0000313" key="3">
    <source>
        <dbReference type="Proteomes" id="UP000800097"/>
    </source>
</evidence>
<accession>A0A6A6JGB8</accession>
<name>A0A6A6JGB8_WESOR</name>
<dbReference type="EMBL" id="ML986497">
    <property type="protein sequence ID" value="KAF2275315.1"/>
    <property type="molecule type" value="Genomic_DNA"/>
</dbReference>
<sequence length="360" mass="41531">MTDQTTTHWTVSSGPVPDPSPPPLDGDFESAIEDHHIFWGQRTRQGHSITAKTSSSLSPSLDWQLQLSANWLSARDSRPFTLPEFPAHLLPFFCYKDAAVYVSEGSDNPVDLFDRIYKEWYPSRDREVFEKGILRGCGAPFFSSTMRMRFEEQPTPHPPALLESLVRWHTAFVSHLQDLIPRFDFLAESHTYARLLVRPGLTQEQLETLPTGRRRRIEYPPVLRRSFAECFVFVEPGWEDKGVRLVVLSEDMQNKILHGKCEGLRRDLELEEPTRKAVRLEAKKDGRESREEELHEHSEVEDVKVEHMHVWRGNLQDVMRAVLETEGRKRGLREYNPVLDEWLGEGENVGKVYGPSNEAS</sequence>
<dbReference type="GeneID" id="54554803"/>
<proteinExistence type="predicted"/>